<reference evidence="4" key="1">
    <citation type="submission" date="2010-10" db="EMBL/GenBank/DDBJ databases">
        <title>The complete genome of Halanaerobium praevalens DSM 2228.</title>
        <authorList>
            <consortium name="US DOE Joint Genome Institute (JGI-PGF)"/>
            <person name="Lucas S."/>
            <person name="Copeland A."/>
            <person name="Lapidus A."/>
            <person name="Glavina del Rio T."/>
            <person name="Dalin E."/>
            <person name="Tice H."/>
            <person name="Bruce D."/>
            <person name="Goodwin L."/>
            <person name="Pitluck S."/>
            <person name="Kyrpides N."/>
            <person name="Mavromatis K."/>
            <person name="Ivanova N."/>
            <person name="Ovchinnikova G."/>
            <person name="Chertkov O."/>
            <person name="Detter J.C."/>
            <person name="Han C."/>
            <person name="Larimer F."/>
            <person name="Land M."/>
            <person name="Hauser L."/>
            <person name="Markowitz V."/>
            <person name="Cheng J.-F."/>
            <person name="Hugenholtz P."/>
            <person name="Woyke T."/>
            <person name="Wu D."/>
            <person name="Tindall B."/>
            <person name="Pomrenke H.G."/>
            <person name="Brambilla E."/>
            <person name="Klenk H.-P."/>
            <person name="Eisen J.A."/>
        </authorList>
    </citation>
    <scope>NUCLEOTIDE SEQUENCE [LARGE SCALE GENOMIC DNA]</scope>
    <source>
        <strain evidence="4">ATCC 33744 / DSM 2228 / GSL</strain>
    </source>
</reference>
<dbReference type="PANTHER" id="PTHR35146">
    <property type="entry name" value="UPF0178 PROTEIN YAII"/>
    <property type="match status" value="1"/>
</dbReference>
<accession>E3DQP6</accession>
<dbReference type="RefSeq" id="WP_014553974.1">
    <property type="nucleotide sequence ID" value="NC_017455.1"/>
</dbReference>
<dbReference type="HAMAP" id="MF_00489">
    <property type="entry name" value="UPF0178"/>
    <property type="match status" value="1"/>
</dbReference>
<organism evidence="3 4">
    <name type="scientific">Halanaerobium praevalens (strain ATCC 33744 / DSM 2228 / GSL)</name>
    <dbReference type="NCBI Taxonomy" id="572479"/>
    <lineage>
        <taxon>Bacteria</taxon>
        <taxon>Bacillati</taxon>
        <taxon>Bacillota</taxon>
        <taxon>Clostridia</taxon>
        <taxon>Halanaerobiales</taxon>
        <taxon>Halanaerobiaceae</taxon>
        <taxon>Halanaerobium</taxon>
    </lineage>
</organism>
<dbReference type="eggNOG" id="COG1671">
    <property type="taxonomic scope" value="Bacteria"/>
</dbReference>
<dbReference type="PANTHER" id="PTHR35146:SF1">
    <property type="entry name" value="UPF0178 PROTEIN YAII"/>
    <property type="match status" value="1"/>
</dbReference>
<dbReference type="Pfam" id="PF02639">
    <property type="entry name" value="DUF188"/>
    <property type="match status" value="1"/>
</dbReference>
<evidence type="ECO:0000313" key="4">
    <source>
        <dbReference type="Proteomes" id="UP000006866"/>
    </source>
</evidence>
<dbReference type="HOGENOM" id="CLU_106619_0_0_9"/>
<dbReference type="OrthoDB" id="9798918at2"/>
<sequence>MRILVDGDSCPVIEIIVELAAASTIDLIVYTDLNHQHQLEYGVLKVVDQGFQSVDMLLCNNIEPEDIVITSDYGLAALALAKKAKVLSFSGREFTDQNIEMLLAKRHFQFKTRKRTGRQTSHQKRSELDDQRFQKGLTRLIENS</sequence>
<proteinExistence type="inferred from homology"/>
<dbReference type="KEGG" id="hpk:Hprae_1832"/>
<comment type="similarity">
    <text evidence="1 2">Belongs to the UPF0178 family.</text>
</comment>
<dbReference type="Proteomes" id="UP000006866">
    <property type="component" value="Chromosome"/>
</dbReference>
<dbReference type="InterPro" id="IPR003791">
    <property type="entry name" value="UPF0178"/>
</dbReference>
<dbReference type="AlphaFoldDB" id="E3DQP6"/>
<protein>
    <recommendedName>
        <fullName evidence="2">UPF0178 protein Hprae_1832</fullName>
    </recommendedName>
</protein>
<dbReference type="EMBL" id="CP002175">
    <property type="protein sequence ID" value="ADO77957.1"/>
    <property type="molecule type" value="Genomic_DNA"/>
</dbReference>
<dbReference type="STRING" id="572479.Hprae_1832"/>
<keyword evidence="4" id="KW-1185">Reference proteome</keyword>
<reference evidence="3 4" key="2">
    <citation type="journal article" date="2011" name="Stand. Genomic Sci.">
        <title>Complete genome sequence of the extremely halophilic Halanaerobium praevalens type strain (GSL).</title>
        <authorList>
            <person name="Ivanova N."/>
            <person name="Sikorski J."/>
            <person name="Chertkov O."/>
            <person name="Nolan M."/>
            <person name="Lucas S."/>
            <person name="Hammon N."/>
            <person name="Deshpande S."/>
            <person name="Cheng J.F."/>
            <person name="Tapia R."/>
            <person name="Han C."/>
            <person name="Goodwin L."/>
            <person name="Pitluck S."/>
            <person name="Huntemann M."/>
            <person name="Liolios K."/>
            <person name="Pagani I."/>
            <person name="Mavromatis K."/>
            <person name="Ovchinikova G."/>
            <person name="Pati A."/>
            <person name="Chen A."/>
            <person name="Palaniappan K."/>
            <person name="Land M."/>
            <person name="Hauser L."/>
            <person name="Brambilla E.M."/>
            <person name="Kannan K.P."/>
            <person name="Rohde M."/>
            <person name="Tindall B.J."/>
            <person name="Goker M."/>
            <person name="Detter J.C."/>
            <person name="Woyke T."/>
            <person name="Bristow J."/>
            <person name="Eisen J.A."/>
            <person name="Markowitz V."/>
            <person name="Hugenholtz P."/>
            <person name="Kyrpides N.C."/>
            <person name="Klenk H.P."/>
            <person name="Lapidus A."/>
        </authorList>
    </citation>
    <scope>NUCLEOTIDE SEQUENCE [LARGE SCALE GENOMIC DNA]</scope>
    <source>
        <strain evidence="4">ATCC 33744 / DSM 2228 / GSL</strain>
    </source>
</reference>
<evidence type="ECO:0000256" key="1">
    <source>
        <dbReference type="ARBA" id="ARBA00008522"/>
    </source>
</evidence>
<name>E3DQP6_HALPG</name>
<evidence type="ECO:0000313" key="3">
    <source>
        <dbReference type="EMBL" id="ADO77957.1"/>
    </source>
</evidence>
<dbReference type="PATRIC" id="fig|572479.3.peg.1865"/>
<evidence type="ECO:0000256" key="2">
    <source>
        <dbReference type="HAMAP-Rule" id="MF_00489"/>
    </source>
</evidence>
<gene>
    <name evidence="3" type="ordered locus">Hprae_1832</name>
</gene>